<sequence length="123" mass="14164">MVMTHDESDTWNLWNIFSLKDILRYANNLRILRLFVCINIVTAERGYHDHSNVQKAESITHDLAGAIFKAFPTLSAVIIRVCEMEFGYPDHCEYAYLRSGEVDLPGLKFEAIDTRLLNIDLES</sequence>
<accession>A0AB34KP01</accession>
<evidence type="ECO:0000313" key="1">
    <source>
        <dbReference type="EMBL" id="KAL1584764.1"/>
    </source>
</evidence>
<evidence type="ECO:0000313" key="2">
    <source>
        <dbReference type="Proteomes" id="UP000803884"/>
    </source>
</evidence>
<gene>
    <name evidence="1" type="ORF">WHR41_06955</name>
</gene>
<organism evidence="1 2">
    <name type="scientific">Cladosporium halotolerans</name>
    <dbReference type="NCBI Taxonomy" id="1052096"/>
    <lineage>
        <taxon>Eukaryota</taxon>
        <taxon>Fungi</taxon>
        <taxon>Dikarya</taxon>
        <taxon>Ascomycota</taxon>
        <taxon>Pezizomycotina</taxon>
        <taxon>Dothideomycetes</taxon>
        <taxon>Dothideomycetidae</taxon>
        <taxon>Cladosporiales</taxon>
        <taxon>Cladosporiaceae</taxon>
        <taxon>Cladosporium</taxon>
    </lineage>
</organism>
<dbReference type="Proteomes" id="UP000803884">
    <property type="component" value="Unassembled WGS sequence"/>
</dbReference>
<name>A0AB34KP01_9PEZI</name>
<protein>
    <submittedName>
        <fullName evidence="1">Uncharacterized protein</fullName>
    </submittedName>
</protein>
<reference evidence="1 2" key="1">
    <citation type="journal article" date="2020" name="Microbiol. Resour. Announc.">
        <title>Draft Genome Sequence of a Cladosporium Species Isolated from the Mesophotic Ascidian Didemnum maculosum.</title>
        <authorList>
            <person name="Gioti A."/>
            <person name="Siaperas R."/>
            <person name="Nikolaivits E."/>
            <person name="Le Goff G."/>
            <person name="Ouazzani J."/>
            <person name="Kotoulas G."/>
            <person name="Topakas E."/>
        </authorList>
    </citation>
    <scope>NUCLEOTIDE SEQUENCE [LARGE SCALE GENOMIC DNA]</scope>
    <source>
        <strain evidence="1 2">TM138-S3</strain>
    </source>
</reference>
<comment type="caution">
    <text evidence="1">The sequence shown here is derived from an EMBL/GenBank/DDBJ whole genome shotgun (WGS) entry which is preliminary data.</text>
</comment>
<keyword evidence="2" id="KW-1185">Reference proteome</keyword>
<dbReference type="GeneID" id="96008398"/>
<dbReference type="EMBL" id="JAAQHG020000024">
    <property type="protein sequence ID" value="KAL1584764.1"/>
    <property type="molecule type" value="Genomic_DNA"/>
</dbReference>
<proteinExistence type="predicted"/>
<dbReference type="AlphaFoldDB" id="A0AB34KP01"/>
<dbReference type="RefSeq" id="XP_069227870.1">
    <property type="nucleotide sequence ID" value="XM_069375560.1"/>
</dbReference>